<accession>F4WQL3</accession>
<proteinExistence type="predicted"/>
<evidence type="ECO:0000313" key="1">
    <source>
        <dbReference type="EMBL" id="EGI63503.1"/>
    </source>
</evidence>
<organism evidence="2">
    <name type="scientific">Acromyrmex echinatior</name>
    <name type="common">Panamanian leafcutter ant</name>
    <name type="synonym">Acromyrmex octospinosus echinatior</name>
    <dbReference type="NCBI Taxonomy" id="103372"/>
    <lineage>
        <taxon>Eukaryota</taxon>
        <taxon>Metazoa</taxon>
        <taxon>Ecdysozoa</taxon>
        <taxon>Arthropoda</taxon>
        <taxon>Hexapoda</taxon>
        <taxon>Insecta</taxon>
        <taxon>Pterygota</taxon>
        <taxon>Neoptera</taxon>
        <taxon>Endopterygota</taxon>
        <taxon>Hymenoptera</taxon>
        <taxon>Apocrita</taxon>
        <taxon>Aculeata</taxon>
        <taxon>Formicoidea</taxon>
        <taxon>Formicidae</taxon>
        <taxon>Myrmicinae</taxon>
        <taxon>Acromyrmex</taxon>
    </lineage>
</organism>
<dbReference type="InParanoid" id="F4WQL3"/>
<reference evidence="1" key="1">
    <citation type="submission" date="2011-02" db="EMBL/GenBank/DDBJ databases">
        <title>The genome of the leaf-cutting ant Acromyrmex echinatior suggests key adaptations to social evolution and fungus farming.</title>
        <authorList>
            <person name="Nygaard S."/>
            <person name="Zhang G."/>
        </authorList>
    </citation>
    <scope>NUCLEOTIDE SEQUENCE</scope>
</reference>
<dbReference type="EMBL" id="GL888274">
    <property type="protein sequence ID" value="EGI63503.1"/>
    <property type="molecule type" value="Genomic_DNA"/>
</dbReference>
<protein>
    <recommendedName>
        <fullName evidence="3">Mariner Mos1 transposase</fullName>
    </recommendedName>
</protein>
<sequence length="76" mass="9035">MTRIADWFDTESIYKNNALIVLNFISLPLVDDSTAGLALLQRNRANFFRRFVTMDETWVHYHTPEFNYTHLKIVRS</sequence>
<evidence type="ECO:0008006" key="3">
    <source>
        <dbReference type="Google" id="ProtNLM"/>
    </source>
</evidence>
<gene>
    <name evidence="1" type="ORF">G5I_08103</name>
</gene>
<evidence type="ECO:0000313" key="2">
    <source>
        <dbReference type="Proteomes" id="UP000007755"/>
    </source>
</evidence>
<dbReference type="Proteomes" id="UP000007755">
    <property type="component" value="Unassembled WGS sequence"/>
</dbReference>
<name>F4WQL3_ACREC</name>
<dbReference type="AlphaFoldDB" id="F4WQL3"/>
<keyword evidence="2" id="KW-1185">Reference proteome</keyword>